<reference evidence="1 2" key="1">
    <citation type="submission" date="2018-08" db="EMBL/GenBank/DDBJ databases">
        <title>Lysinibacillus sp. YLB-03 draft genome sequence.</title>
        <authorList>
            <person name="Yu L."/>
        </authorList>
    </citation>
    <scope>NUCLEOTIDE SEQUENCE [LARGE SCALE GENOMIC DNA]</scope>
    <source>
        <strain evidence="1 2">YLB-03</strain>
    </source>
</reference>
<dbReference type="Proteomes" id="UP000265692">
    <property type="component" value="Unassembled WGS sequence"/>
</dbReference>
<dbReference type="Pfam" id="PF26325">
    <property type="entry name" value="YhjD"/>
    <property type="match status" value="1"/>
</dbReference>
<name>A0A396SKK9_9BACL</name>
<evidence type="ECO:0000313" key="2">
    <source>
        <dbReference type="Proteomes" id="UP000265692"/>
    </source>
</evidence>
<evidence type="ECO:0000313" key="1">
    <source>
        <dbReference type="EMBL" id="RHW39899.1"/>
    </source>
</evidence>
<dbReference type="EMBL" id="QWEI01000001">
    <property type="protein sequence ID" value="RHW39899.1"/>
    <property type="molecule type" value="Genomic_DNA"/>
</dbReference>
<accession>A0A396SKK9</accession>
<organism evidence="1 2">
    <name type="scientific">Ureibacillus yapensis</name>
    <dbReference type="NCBI Taxonomy" id="2304605"/>
    <lineage>
        <taxon>Bacteria</taxon>
        <taxon>Bacillati</taxon>
        <taxon>Bacillota</taxon>
        <taxon>Bacilli</taxon>
        <taxon>Bacillales</taxon>
        <taxon>Caryophanaceae</taxon>
        <taxon>Ureibacillus</taxon>
    </lineage>
</organism>
<protein>
    <submittedName>
        <fullName evidence="1">Uncharacterized protein</fullName>
    </submittedName>
</protein>
<dbReference type="InterPro" id="IPR058600">
    <property type="entry name" value="YhjD-like"/>
</dbReference>
<keyword evidence="2" id="KW-1185">Reference proteome</keyword>
<sequence>MAHIPIESVPYLESAIYLPMLLIVLEKDHAQIENGQFKLKRPYICLIDEARKYAENDLKRTKAYLKNHQLRVVQGNRDEMFTEYQFHYKQVMDIRRYSNIRLRNHVEDLLRIYLNKASNANPHPKVDLIHFE</sequence>
<comment type="caution">
    <text evidence="1">The sequence shown here is derived from an EMBL/GenBank/DDBJ whole genome shotgun (WGS) entry which is preliminary data.</text>
</comment>
<dbReference type="OrthoDB" id="2988956at2"/>
<gene>
    <name evidence="1" type="ORF">D1B33_03350</name>
</gene>
<proteinExistence type="predicted"/>
<dbReference type="AlphaFoldDB" id="A0A396SKK9"/>
<dbReference type="RefSeq" id="WP_118874909.1">
    <property type="nucleotide sequence ID" value="NZ_QWEI01000001.1"/>
</dbReference>